<gene>
    <name evidence="11" type="ORF">PXH66_04510</name>
</gene>
<name>A0AAF0CT18_9BACT</name>
<feature type="site" description="Transition state stabilizer" evidence="8">
    <location>
        <position position="122"/>
    </location>
</feature>
<keyword evidence="4 9" id="KW-0808">Transferase</keyword>
<organism evidence="11 12">
    <name type="scientific">Synoicihabitans lomoniglobus</name>
    <dbReference type="NCBI Taxonomy" id="2909285"/>
    <lineage>
        <taxon>Bacteria</taxon>
        <taxon>Pseudomonadati</taxon>
        <taxon>Verrucomicrobiota</taxon>
        <taxon>Opitutia</taxon>
        <taxon>Opitutales</taxon>
        <taxon>Opitutaceae</taxon>
        <taxon>Synoicihabitans</taxon>
    </lineage>
</organism>
<comment type="catalytic activity">
    <reaction evidence="6 9">
        <text>lipid IVA (E. coli) + CMP-3-deoxy-beta-D-manno-octulosonate = alpha-Kdo-(2-&gt;6)-lipid IVA (E. coli) + CMP + H(+)</text>
        <dbReference type="Rhea" id="RHEA:28066"/>
        <dbReference type="ChEBI" id="CHEBI:15378"/>
        <dbReference type="ChEBI" id="CHEBI:58603"/>
        <dbReference type="ChEBI" id="CHEBI:60364"/>
        <dbReference type="ChEBI" id="CHEBI:60377"/>
        <dbReference type="ChEBI" id="CHEBI:85987"/>
        <dbReference type="EC" id="2.4.99.12"/>
    </reaction>
</comment>
<dbReference type="InterPro" id="IPR007507">
    <property type="entry name" value="Glycos_transf_N"/>
</dbReference>
<protein>
    <recommendedName>
        <fullName evidence="3 9">3-deoxy-D-manno-octulosonic acid transferase</fullName>
        <shortName evidence="9">Kdo transferase</shortName>
        <ecNumber evidence="2 9">2.4.99.12</ecNumber>
    </recommendedName>
    <alternativeName>
        <fullName evidence="5 9">Lipid IV(A) 3-deoxy-D-manno-octulosonic acid transferase</fullName>
    </alternativeName>
</protein>
<dbReference type="InterPro" id="IPR038107">
    <property type="entry name" value="Glycos_transf_N_sf"/>
</dbReference>
<evidence type="ECO:0000256" key="9">
    <source>
        <dbReference type="RuleBase" id="RU365103"/>
    </source>
</evidence>
<proteinExistence type="inferred from homology"/>
<reference evidence="11" key="1">
    <citation type="submission" date="2023-03" db="EMBL/GenBank/DDBJ databases">
        <title>Lomoglobus Profundus gen. nov., sp. nov., a novel member of the phylum Verrucomicrobia, isolated from deep-marine sediment of South China Sea.</title>
        <authorList>
            <person name="Ahmad T."/>
            <person name="Ishaq S.E."/>
            <person name="Wang F."/>
        </authorList>
    </citation>
    <scope>NUCLEOTIDE SEQUENCE</scope>
    <source>
        <strain evidence="11">LMO-M01</strain>
    </source>
</reference>
<dbReference type="InterPro" id="IPR039901">
    <property type="entry name" value="Kdotransferase"/>
</dbReference>
<comment type="similarity">
    <text evidence="9">Belongs to the glycosyltransferase group 1 family.</text>
</comment>
<keyword evidence="9" id="KW-0472">Membrane</keyword>
<feature type="domain" description="3-deoxy-D-manno-octulosonic-acid transferase N-terminal" evidence="10">
    <location>
        <begin position="22"/>
        <end position="202"/>
    </location>
</feature>
<evidence type="ECO:0000256" key="5">
    <source>
        <dbReference type="ARBA" id="ARBA00031445"/>
    </source>
</evidence>
<comment type="subcellular location">
    <subcellularLocation>
        <location evidence="9">Cell membrane</location>
    </subcellularLocation>
</comment>
<evidence type="ECO:0000256" key="1">
    <source>
        <dbReference type="ARBA" id="ARBA00004713"/>
    </source>
</evidence>
<dbReference type="SUPFAM" id="SSF53756">
    <property type="entry name" value="UDP-Glycosyltransferase/glycogen phosphorylase"/>
    <property type="match status" value="1"/>
</dbReference>
<dbReference type="EMBL" id="CP119075">
    <property type="protein sequence ID" value="WED67503.1"/>
    <property type="molecule type" value="Genomic_DNA"/>
</dbReference>
<dbReference type="Gene3D" id="3.40.50.2000">
    <property type="entry name" value="Glycogen Phosphorylase B"/>
    <property type="match status" value="1"/>
</dbReference>
<dbReference type="GO" id="GO:0009244">
    <property type="term" value="P:lipopolysaccharide core region biosynthetic process"/>
    <property type="evidence" value="ECO:0007669"/>
    <property type="project" value="UniProtKB-UniRule"/>
</dbReference>
<dbReference type="EC" id="2.4.99.12" evidence="2 9"/>
<dbReference type="GO" id="GO:0005886">
    <property type="term" value="C:plasma membrane"/>
    <property type="evidence" value="ECO:0007669"/>
    <property type="project" value="UniProtKB-SubCell"/>
</dbReference>
<evidence type="ECO:0000256" key="2">
    <source>
        <dbReference type="ARBA" id="ARBA00012621"/>
    </source>
</evidence>
<feature type="active site" description="Proton acceptor" evidence="7">
    <location>
        <position position="52"/>
    </location>
</feature>
<dbReference type="KEGG" id="slom:PXH66_04510"/>
<evidence type="ECO:0000256" key="4">
    <source>
        <dbReference type="ARBA" id="ARBA00022679"/>
    </source>
</evidence>
<dbReference type="Proteomes" id="UP001218638">
    <property type="component" value="Chromosome"/>
</dbReference>
<sequence length="419" mass="45764">MLVLAPYYLWRMRRRGGYSDGFGQRFGAVPSSLPPKSAGRQRIWLQAVSVGELLAIGPLLDALHAQADREIYLTTTTSTGYRLAKERYGAKVAGVAYFPMDFWCFSARAWRHVQPDLAVLTEGERWPEHIHQAARRGVPIVAINARLSDRSFARMQWVRGLVPGLMGGITRLLAVAEEDAERFRQLGFASDRVTVTGNLKVDNAIAEIDDEAKQALRRELGFGPNDLVLLGSSLWPGEEEAVVAAWERARRDSRIDRTLRLLLVPRHAERSAAVEAIVAATGASYHLRSRGAARAPIEIAVGDTTGELQRLTQLADLVFVGKSLPPHTEGQTPVEAAGLGRALMFGPGMASFRPIAQDLRQQGAAVRVESAAELSDMTVALLADESRRNALGAAGRAWHRSNRGALARTVEVISVLLAD</sequence>
<dbReference type="PANTHER" id="PTHR42755:SF1">
    <property type="entry name" value="3-DEOXY-D-MANNO-OCTULOSONIC ACID TRANSFERASE, MITOCHONDRIAL-RELATED"/>
    <property type="match status" value="1"/>
</dbReference>
<evidence type="ECO:0000313" key="11">
    <source>
        <dbReference type="EMBL" id="WED67503.1"/>
    </source>
</evidence>
<dbReference type="Pfam" id="PF04413">
    <property type="entry name" value="Glycos_transf_N"/>
    <property type="match status" value="1"/>
</dbReference>
<feature type="site" description="Transition state stabilizer" evidence="8">
    <location>
        <position position="200"/>
    </location>
</feature>
<dbReference type="GO" id="GO:0043842">
    <property type="term" value="F:Kdo transferase activity"/>
    <property type="evidence" value="ECO:0007669"/>
    <property type="project" value="UniProtKB-EC"/>
</dbReference>
<accession>A0AAF0CT18</accession>
<dbReference type="Gene3D" id="3.40.50.11720">
    <property type="entry name" value="3-Deoxy-D-manno-octulosonic-acid transferase, N-terminal domain"/>
    <property type="match status" value="1"/>
</dbReference>
<evidence type="ECO:0000256" key="8">
    <source>
        <dbReference type="PIRSR" id="PIRSR639901-2"/>
    </source>
</evidence>
<evidence type="ECO:0000259" key="10">
    <source>
        <dbReference type="Pfam" id="PF04413"/>
    </source>
</evidence>
<comment type="pathway">
    <text evidence="1 9">Bacterial outer membrane biogenesis; LPS core biosynthesis.</text>
</comment>
<dbReference type="GO" id="GO:0009245">
    <property type="term" value="P:lipid A biosynthetic process"/>
    <property type="evidence" value="ECO:0007669"/>
    <property type="project" value="TreeGrafter"/>
</dbReference>
<keyword evidence="9" id="KW-1003">Cell membrane</keyword>
<keyword evidence="9" id="KW-0448">Lipopolysaccharide biosynthesis</keyword>
<comment type="function">
    <text evidence="9">Involved in lipopolysaccharide (LPS) biosynthesis. Catalyzes the transfer of 3-deoxy-D-manno-octulosonate (Kdo) residue(s) from CMP-Kdo to lipid IV(A), the tetraacyldisaccharide-1,4'-bisphosphate precursor of lipid A.</text>
</comment>
<evidence type="ECO:0000256" key="6">
    <source>
        <dbReference type="ARBA" id="ARBA00049183"/>
    </source>
</evidence>
<keyword evidence="12" id="KW-1185">Reference proteome</keyword>
<dbReference type="AlphaFoldDB" id="A0AAF0CT18"/>
<evidence type="ECO:0000313" key="12">
    <source>
        <dbReference type="Proteomes" id="UP001218638"/>
    </source>
</evidence>
<dbReference type="PANTHER" id="PTHR42755">
    <property type="entry name" value="3-DEOXY-MANNO-OCTULOSONATE CYTIDYLYLTRANSFERASE"/>
    <property type="match status" value="1"/>
</dbReference>
<dbReference type="RefSeq" id="WP_330932373.1">
    <property type="nucleotide sequence ID" value="NZ_CP119075.1"/>
</dbReference>
<evidence type="ECO:0000256" key="7">
    <source>
        <dbReference type="PIRSR" id="PIRSR639901-1"/>
    </source>
</evidence>
<evidence type="ECO:0000256" key="3">
    <source>
        <dbReference type="ARBA" id="ARBA00019077"/>
    </source>
</evidence>